<keyword evidence="3 6" id="KW-0081">Bacteriolytic enzyme</keyword>
<organism evidence="7 8">
    <name type="scientific">Pseudomonas nitroreducens</name>
    <dbReference type="NCBI Taxonomy" id="46680"/>
    <lineage>
        <taxon>Bacteria</taxon>
        <taxon>Pseudomonadati</taxon>
        <taxon>Pseudomonadota</taxon>
        <taxon>Gammaproteobacteria</taxon>
        <taxon>Pseudomonadales</taxon>
        <taxon>Pseudomonadaceae</taxon>
        <taxon>Pseudomonas</taxon>
    </lineage>
</organism>
<dbReference type="InterPro" id="IPR034690">
    <property type="entry name" value="Endolysin_T4_type"/>
</dbReference>
<evidence type="ECO:0000256" key="4">
    <source>
        <dbReference type="ARBA" id="ARBA00022801"/>
    </source>
</evidence>
<dbReference type="CDD" id="cd16901">
    <property type="entry name" value="lyz_P1"/>
    <property type="match status" value="1"/>
</dbReference>
<dbReference type="RefSeq" id="WP_031688360.1">
    <property type="nucleotide sequence ID" value="NZ_JADTFC010000002.1"/>
</dbReference>
<dbReference type="Gene3D" id="1.10.530.40">
    <property type="match status" value="1"/>
</dbReference>
<dbReference type="InterPro" id="IPR023346">
    <property type="entry name" value="Lysozyme-like_dom_sf"/>
</dbReference>
<dbReference type="InterPro" id="IPR002196">
    <property type="entry name" value="Glyco_hydro_24"/>
</dbReference>
<protein>
    <recommendedName>
        <fullName evidence="6">Lysozyme</fullName>
        <ecNumber evidence="6">3.2.1.17</ecNumber>
    </recommendedName>
</protein>
<evidence type="ECO:0000256" key="2">
    <source>
        <dbReference type="ARBA" id="ARBA00022529"/>
    </source>
</evidence>
<evidence type="ECO:0000256" key="5">
    <source>
        <dbReference type="ARBA" id="ARBA00023295"/>
    </source>
</evidence>
<keyword evidence="4 6" id="KW-0378">Hydrolase</keyword>
<comment type="similarity">
    <text evidence="6">Belongs to the glycosyl hydrolase 24 family.</text>
</comment>
<comment type="caution">
    <text evidence="7">The sequence shown here is derived from an EMBL/GenBank/DDBJ whole genome shotgun (WGS) entry which is preliminary data.</text>
</comment>
<dbReference type="Proteomes" id="UP000608450">
    <property type="component" value="Unassembled WGS sequence"/>
</dbReference>
<evidence type="ECO:0000256" key="6">
    <source>
        <dbReference type="RuleBase" id="RU003788"/>
    </source>
</evidence>
<dbReference type="HAMAP" id="MF_04110">
    <property type="entry name" value="ENDOLYSIN_T4"/>
    <property type="match status" value="1"/>
</dbReference>
<comment type="catalytic activity">
    <reaction evidence="1 6">
        <text>Hydrolysis of (1-&gt;4)-beta-linkages between N-acetylmuramic acid and N-acetyl-D-glucosamine residues in a peptidoglycan and between N-acetyl-D-glucosamine residues in chitodextrins.</text>
        <dbReference type="EC" id="3.2.1.17"/>
    </reaction>
</comment>
<accession>A0ABS0KDL8</accession>
<name>A0ABS0KDL8_PSENT</name>
<dbReference type="SUPFAM" id="SSF53955">
    <property type="entry name" value="Lysozyme-like"/>
    <property type="match status" value="1"/>
</dbReference>
<gene>
    <name evidence="7" type="ORF">I5I61_01790</name>
</gene>
<evidence type="ECO:0000313" key="8">
    <source>
        <dbReference type="Proteomes" id="UP000608450"/>
    </source>
</evidence>
<proteinExistence type="inferred from homology"/>
<keyword evidence="8" id="KW-1185">Reference proteome</keyword>
<dbReference type="EMBL" id="JADTFC010000002">
    <property type="protein sequence ID" value="MBG6286166.1"/>
    <property type="molecule type" value="Genomic_DNA"/>
</dbReference>
<keyword evidence="5 6" id="KW-0326">Glycosidase</keyword>
<dbReference type="PANTHER" id="PTHR38107:SF3">
    <property type="entry name" value="LYSOZYME RRRD-RELATED"/>
    <property type="match status" value="1"/>
</dbReference>
<dbReference type="EC" id="3.2.1.17" evidence="6"/>
<evidence type="ECO:0000256" key="3">
    <source>
        <dbReference type="ARBA" id="ARBA00022638"/>
    </source>
</evidence>
<dbReference type="PANTHER" id="PTHR38107">
    <property type="match status" value="1"/>
</dbReference>
<keyword evidence="2 6" id="KW-0929">Antimicrobial</keyword>
<evidence type="ECO:0000313" key="7">
    <source>
        <dbReference type="EMBL" id="MBG6286166.1"/>
    </source>
</evidence>
<reference evidence="7 8" key="1">
    <citation type="submission" date="2020-11" db="EMBL/GenBank/DDBJ databases">
        <title>Enhanced detection system for hospital associated transmission using whole genome sequencing surveillance.</title>
        <authorList>
            <person name="Harrison L.H."/>
            <person name="Van Tyne D."/>
            <person name="Marsh J.W."/>
            <person name="Griffith M.P."/>
            <person name="Snyder D.J."/>
            <person name="Cooper V.S."/>
            <person name="Mustapha M."/>
        </authorList>
    </citation>
    <scope>NUCLEOTIDE SEQUENCE [LARGE SCALE GENOMIC DNA]</scope>
    <source>
        <strain evidence="7 8">PSA00705</strain>
    </source>
</reference>
<evidence type="ECO:0000256" key="1">
    <source>
        <dbReference type="ARBA" id="ARBA00000632"/>
    </source>
</evidence>
<sequence length="170" mass="18253">MIRPPPSPTTRRTVAALTLSAAALVGIVLHEGYTDRAVIPVKGDVPTIGFGTTTDVKLGDTTTPPKALARALTDVQQFEGALKQCVTVPLAQHEYDALVSFSYNVGSRAFCQSTLVRKLNAEDYAGACAELLRWRFFQGKDCALPNNARLCGGLATRRQAEYRQCIGGAP</sequence>
<dbReference type="InterPro" id="IPR051018">
    <property type="entry name" value="Bacteriophage_GH24"/>
</dbReference>
<dbReference type="InterPro" id="IPR023347">
    <property type="entry name" value="Lysozyme_dom_sf"/>
</dbReference>
<dbReference type="Pfam" id="PF00959">
    <property type="entry name" value="Phage_lysozyme"/>
    <property type="match status" value="1"/>
</dbReference>